<comment type="function">
    <text evidence="1">Fluoride channel required for the rapid expulsion of cytoplasmic fluoride.</text>
</comment>
<gene>
    <name evidence="10" type="ORF">CANTEDRAFT_109246</name>
</gene>
<feature type="transmembrane region" description="Helical" evidence="9">
    <location>
        <begin position="63"/>
        <end position="87"/>
    </location>
</feature>
<reference evidence="10 11" key="1">
    <citation type="journal article" date="2011" name="Proc. Natl. Acad. Sci. U.S.A.">
        <title>Comparative genomics of xylose-fermenting fungi for enhanced biofuel production.</title>
        <authorList>
            <person name="Wohlbach D.J."/>
            <person name="Kuo A."/>
            <person name="Sato T.K."/>
            <person name="Potts K.M."/>
            <person name="Salamov A.A."/>
            <person name="LaButti K.M."/>
            <person name="Sun H."/>
            <person name="Clum A."/>
            <person name="Pangilinan J.L."/>
            <person name="Lindquist E.A."/>
            <person name="Lucas S."/>
            <person name="Lapidus A."/>
            <person name="Jin M."/>
            <person name="Gunawan C."/>
            <person name="Balan V."/>
            <person name="Dale B.E."/>
            <person name="Jeffries T.W."/>
            <person name="Zinkel R."/>
            <person name="Barry K.W."/>
            <person name="Grigoriev I.V."/>
            <person name="Gasch A.P."/>
        </authorList>
    </citation>
    <scope>NUCLEOTIDE SEQUENCE [LARGE SCALE GENOMIC DNA]</scope>
    <source>
        <strain evidence="11">ATCC 10573 / BCRC 21748 / CBS 615 / JCM 9827 / NBRC 10315 / NRRL Y-1498 / VKM Y-70</strain>
    </source>
</reference>
<name>G3BBM5_CANTC</name>
<dbReference type="AlphaFoldDB" id="G3BBM5"/>
<evidence type="ECO:0000256" key="3">
    <source>
        <dbReference type="ARBA" id="ARBA00022475"/>
    </source>
</evidence>
<evidence type="ECO:0000256" key="6">
    <source>
        <dbReference type="ARBA" id="ARBA00023136"/>
    </source>
</evidence>
<dbReference type="PANTHER" id="PTHR28259:SF1">
    <property type="entry name" value="FLUORIDE EXPORT PROTEIN 1-RELATED"/>
    <property type="match status" value="1"/>
</dbReference>
<evidence type="ECO:0000313" key="10">
    <source>
        <dbReference type="EMBL" id="EGV61577.1"/>
    </source>
</evidence>
<proteinExistence type="inferred from homology"/>
<keyword evidence="6 9" id="KW-0472">Membrane</keyword>
<feature type="transmembrane region" description="Helical" evidence="9">
    <location>
        <begin position="275"/>
        <end position="293"/>
    </location>
</feature>
<dbReference type="InterPro" id="IPR003691">
    <property type="entry name" value="FluC"/>
</dbReference>
<dbReference type="OrthoDB" id="286301at2759"/>
<evidence type="ECO:0000256" key="7">
    <source>
        <dbReference type="ARBA" id="ARBA00035120"/>
    </source>
</evidence>
<evidence type="ECO:0000256" key="5">
    <source>
        <dbReference type="ARBA" id="ARBA00022989"/>
    </source>
</evidence>
<feature type="transmembrane region" description="Helical" evidence="9">
    <location>
        <begin position="147"/>
        <end position="167"/>
    </location>
</feature>
<accession>G3BBM5</accession>
<evidence type="ECO:0000256" key="9">
    <source>
        <dbReference type="SAM" id="Phobius"/>
    </source>
</evidence>
<keyword evidence="3" id="KW-1003">Cell membrane</keyword>
<dbReference type="HOGENOM" id="CLU_030507_1_2_1"/>
<dbReference type="Pfam" id="PF02537">
    <property type="entry name" value="CRCB"/>
    <property type="match status" value="2"/>
</dbReference>
<evidence type="ECO:0000256" key="4">
    <source>
        <dbReference type="ARBA" id="ARBA00022692"/>
    </source>
</evidence>
<dbReference type="eggNOG" id="ENOG502RZ3R">
    <property type="taxonomic scope" value="Eukaryota"/>
</dbReference>
<dbReference type="EMBL" id="GL996527">
    <property type="protein sequence ID" value="EGV61577.1"/>
    <property type="molecule type" value="Genomic_DNA"/>
</dbReference>
<evidence type="ECO:0000256" key="1">
    <source>
        <dbReference type="ARBA" id="ARBA00002598"/>
    </source>
</evidence>
<comment type="similarity">
    <text evidence="7">Belongs to the fluoride channel Fluc/FEX (TC 1.A.43) family.</text>
</comment>
<dbReference type="PANTHER" id="PTHR28259">
    <property type="entry name" value="FLUORIDE EXPORT PROTEIN 1-RELATED"/>
    <property type="match status" value="1"/>
</dbReference>
<dbReference type="GO" id="GO:0005886">
    <property type="term" value="C:plasma membrane"/>
    <property type="evidence" value="ECO:0007669"/>
    <property type="project" value="UniProtKB-SubCell"/>
</dbReference>
<protein>
    <recommendedName>
        <fullName evidence="12">CRCB-domain-containing protein</fullName>
    </recommendedName>
</protein>
<organism evidence="11">
    <name type="scientific">Candida tenuis (strain ATCC 10573 / BCRC 21748 / CBS 615 / JCM 9827 / NBRC 10315 / NRRL Y-1498 / VKM Y-70)</name>
    <name type="common">Yeast</name>
    <name type="synonym">Yamadazyma tenuis</name>
    <dbReference type="NCBI Taxonomy" id="590646"/>
    <lineage>
        <taxon>Eukaryota</taxon>
        <taxon>Fungi</taxon>
        <taxon>Dikarya</taxon>
        <taxon>Ascomycota</taxon>
        <taxon>Saccharomycotina</taxon>
        <taxon>Pichiomycetes</taxon>
        <taxon>Debaryomycetaceae</taxon>
        <taxon>Yamadazyma</taxon>
    </lineage>
</organism>
<feature type="transmembrane region" description="Helical" evidence="9">
    <location>
        <begin position="36"/>
        <end position="56"/>
    </location>
</feature>
<keyword evidence="11" id="KW-1185">Reference proteome</keyword>
<comment type="catalytic activity">
    <reaction evidence="8">
        <text>fluoride(in) = fluoride(out)</text>
        <dbReference type="Rhea" id="RHEA:76159"/>
        <dbReference type="ChEBI" id="CHEBI:17051"/>
    </reaction>
    <physiologicalReaction direction="left-to-right" evidence="8">
        <dbReference type="Rhea" id="RHEA:76160"/>
    </physiologicalReaction>
</comment>
<evidence type="ECO:0008006" key="12">
    <source>
        <dbReference type="Google" id="ProtNLM"/>
    </source>
</evidence>
<sequence length="310" mass="33522">MKYQQTIIIHLNIIQASIWGGLARKGLGILTDYDGAIPYNALWANFAACLVLGTVSKVKKTPFIIGVSTGFCGTLSSFSALVLELFYSSANVSVGIRYDLPTKGYGVLQFLSVLLVEMGVSILGYHFGLHLSPMYPLNEQHHEPLSYIGAVLGAAMPVITVVLLAINPLYDSWRAWVFLILFSPMGALLRFHLGKLNRPKFPYGTFTANVTGSILIAVFALLTRARVSKSDHSGLITSYIGCQALSGLQDGLCGALTTISTFVSELFSLGPKESYLYSSVSITVSFVLLLLILGPYTWTVGLSDPICGYS</sequence>
<keyword evidence="5 9" id="KW-1133">Transmembrane helix</keyword>
<evidence type="ECO:0000256" key="2">
    <source>
        <dbReference type="ARBA" id="ARBA00004651"/>
    </source>
</evidence>
<dbReference type="GO" id="GO:1903425">
    <property type="term" value="F:fluoride transmembrane transporter activity"/>
    <property type="evidence" value="ECO:0007669"/>
    <property type="project" value="TreeGrafter"/>
</dbReference>
<evidence type="ECO:0000313" key="11">
    <source>
        <dbReference type="Proteomes" id="UP000000707"/>
    </source>
</evidence>
<evidence type="ECO:0000256" key="8">
    <source>
        <dbReference type="ARBA" id="ARBA00035585"/>
    </source>
</evidence>
<feature type="transmembrane region" description="Helical" evidence="9">
    <location>
        <begin position="107"/>
        <end position="127"/>
    </location>
</feature>
<feature type="transmembrane region" description="Helical" evidence="9">
    <location>
        <begin position="203"/>
        <end position="222"/>
    </location>
</feature>
<dbReference type="STRING" id="590646.G3BBM5"/>
<comment type="subcellular location">
    <subcellularLocation>
        <location evidence="2">Cell membrane</location>
        <topology evidence="2">Multi-pass membrane protein</topology>
    </subcellularLocation>
</comment>
<feature type="transmembrane region" description="Helical" evidence="9">
    <location>
        <begin position="173"/>
        <end position="191"/>
    </location>
</feature>
<keyword evidence="4 9" id="KW-0812">Transmembrane</keyword>
<dbReference type="Proteomes" id="UP000000707">
    <property type="component" value="Unassembled WGS sequence"/>
</dbReference>